<evidence type="ECO:0000313" key="1">
    <source>
        <dbReference type="EMBL" id="VYT28940.1"/>
    </source>
</evidence>
<dbReference type="EMBL" id="CACRSS010000021">
    <property type="protein sequence ID" value="VYT28940.1"/>
    <property type="molecule type" value="Genomic_DNA"/>
</dbReference>
<proteinExistence type="predicted"/>
<protein>
    <submittedName>
        <fullName evidence="1">Uncharacterized protein</fullName>
    </submittedName>
</protein>
<dbReference type="RefSeq" id="WP_146018179.1">
    <property type="nucleotide sequence ID" value="NZ_CACRSS010000021.1"/>
</dbReference>
<name>A0A6N2VG71_9BACT</name>
<reference evidence="1" key="1">
    <citation type="submission" date="2019-11" db="EMBL/GenBank/DDBJ databases">
        <authorList>
            <person name="Feng L."/>
        </authorList>
    </citation>
    <scope>NUCLEOTIDE SEQUENCE</scope>
    <source>
        <strain evidence="1">AMuciniphilaLFYP55</strain>
    </source>
</reference>
<sequence length="62" mass="7056">MTNIVAKEEQGNLIVLPDLSAQAYEWLCKKSVEERISVSALIERLILVKLVRHKLLKNVSPK</sequence>
<dbReference type="AlphaFoldDB" id="A0A6N2VG71"/>
<organism evidence="1">
    <name type="scientific">Akkermansia muciniphila</name>
    <dbReference type="NCBI Taxonomy" id="239935"/>
    <lineage>
        <taxon>Bacteria</taxon>
        <taxon>Pseudomonadati</taxon>
        <taxon>Verrucomicrobiota</taxon>
        <taxon>Verrucomicrobiia</taxon>
        <taxon>Verrucomicrobiales</taxon>
        <taxon>Akkermansiaceae</taxon>
        <taxon>Akkermansia</taxon>
    </lineage>
</organism>
<gene>
    <name evidence="1" type="ORF">AMLFYP55_01522</name>
</gene>
<accession>A0A6N2VG71</accession>